<dbReference type="EMBL" id="MFYX01000133">
    <property type="protein sequence ID" value="OGK01097.1"/>
    <property type="molecule type" value="Genomic_DNA"/>
</dbReference>
<protein>
    <recommendedName>
        <fullName evidence="4">Outer membrane protein beta-barrel domain-containing protein</fullName>
    </recommendedName>
</protein>
<dbReference type="AlphaFoldDB" id="A0A1F7F3I7"/>
<evidence type="ECO:0000313" key="2">
    <source>
        <dbReference type="EMBL" id="OGK01097.1"/>
    </source>
</evidence>
<gene>
    <name evidence="2" type="ORF">A2519_20280</name>
</gene>
<reference evidence="2 3" key="1">
    <citation type="journal article" date="2016" name="Nat. Commun.">
        <title>Thousands of microbial genomes shed light on interconnected biogeochemical processes in an aquifer system.</title>
        <authorList>
            <person name="Anantharaman K."/>
            <person name="Brown C.T."/>
            <person name="Hug L.A."/>
            <person name="Sharon I."/>
            <person name="Castelle C.J."/>
            <person name="Probst A.J."/>
            <person name="Thomas B.C."/>
            <person name="Singh A."/>
            <person name="Wilkins M.J."/>
            <person name="Karaoz U."/>
            <person name="Brodie E.L."/>
            <person name="Williams K.H."/>
            <person name="Hubbard S.S."/>
            <person name="Banfield J.F."/>
        </authorList>
    </citation>
    <scope>NUCLEOTIDE SEQUENCE [LARGE SCALE GENOMIC DNA]</scope>
</reference>
<organism evidence="2 3">
    <name type="scientific">Candidatus Raymondbacteria bacterium RIFOXYD12_FULL_49_13</name>
    <dbReference type="NCBI Taxonomy" id="1817890"/>
    <lineage>
        <taxon>Bacteria</taxon>
        <taxon>Raymondiibacteriota</taxon>
    </lineage>
</organism>
<sequence length="201" mass="22997">MKTKIKTTVIRSLVLTAMLAFSATYAQETQMQQPPKAKPNELGVRYSNLTGYGVAYQRNFLTHYYVRTTAWFKYYEYIKGKESMPIYEMRNDITYNFGLDIQRNIIEENKYRVAGFIGGGYAIREKTSKSNVSDSIVIDEGAKKQRLITAGLGGDIEYFFFPSVSVDLGVSYKFDYDYQAIQMETTKETGLGTMIGLNLRF</sequence>
<evidence type="ECO:0000256" key="1">
    <source>
        <dbReference type="SAM" id="SignalP"/>
    </source>
</evidence>
<evidence type="ECO:0008006" key="4">
    <source>
        <dbReference type="Google" id="ProtNLM"/>
    </source>
</evidence>
<feature type="chain" id="PRO_5009528374" description="Outer membrane protein beta-barrel domain-containing protein" evidence="1">
    <location>
        <begin position="27"/>
        <end position="201"/>
    </location>
</feature>
<accession>A0A1F7F3I7</accession>
<evidence type="ECO:0000313" key="3">
    <source>
        <dbReference type="Proteomes" id="UP000179243"/>
    </source>
</evidence>
<feature type="signal peptide" evidence="1">
    <location>
        <begin position="1"/>
        <end position="26"/>
    </location>
</feature>
<name>A0A1F7F3I7_UNCRA</name>
<comment type="caution">
    <text evidence="2">The sequence shown here is derived from an EMBL/GenBank/DDBJ whole genome shotgun (WGS) entry which is preliminary data.</text>
</comment>
<proteinExistence type="predicted"/>
<keyword evidence="1" id="KW-0732">Signal</keyword>
<dbReference type="Proteomes" id="UP000179243">
    <property type="component" value="Unassembled WGS sequence"/>
</dbReference>